<evidence type="ECO:0000313" key="2">
    <source>
        <dbReference type="Proteomes" id="UP000007437"/>
    </source>
</evidence>
<keyword evidence="1" id="KW-0614">Plasmid</keyword>
<dbReference type="HOGENOM" id="CLU_2104441_0_0_4"/>
<proteinExistence type="predicted"/>
<dbReference type="Proteomes" id="UP000007437">
    <property type="component" value="Plasmid pBRH01"/>
</dbReference>
<reference evidence="1 2" key="1">
    <citation type="journal article" date="2011" name="J. Bacteriol.">
        <title>Complete genome sequence of Burkholderia rhizoxinica, an endosymbiont of Rhizopus microsporus.</title>
        <authorList>
            <person name="Lackner G."/>
            <person name="Moebius N."/>
            <person name="Partida-Martinez L."/>
            <person name="Hertweck C."/>
        </authorList>
    </citation>
    <scope>NUCLEOTIDE SEQUENCE [LARGE SCALE GENOMIC DNA]</scope>
    <source>
        <strain evidence="2">DSM 19002 / CIP 109453 / HKI 454</strain>
        <plasmid evidence="1 2">pBRH01</plasmid>
    </source>
</reference>
<accession>E5ATS1</accession>
<name>E5ATS1_MYCRK</name>
<gene>
    <name evidence="1" type="ordered locus">RBRH_00414</name>
</gene>
<sequence>MGRRAKIACWAKRVVFCPPTMMAQEQALETRVLASRGVRTREIDKQLGCSCCTVRRYLCEAEAWRYGARSASGEARFVQRLSARAHRGCSPALDCGNGMTPRDAKVGLCRRRDAT</sequence>
<dbReference type="AlphaFoldDB" id="E5ATS1"/>
<protein>
    <submittedName>
        <fullName evidence="1">Transposase</fullName>
    </submittedName>
</protein>
<evidence type="ECO:0000313" key="1">
    <source>
        <dbReference type="EMBL" id="CBW76495.1"/>
    </source>
</evidence>
<dbReference type="EMBL" id="FR687360">
    <property type="protein sequence ID" value="CBW76495.1"/>
    <property type="molecule type" value="Genomic_DNA"/>
</dbReference>
<geneLocation type="plasmid" evidence="1 2">
    <name>pBRH01</name>
</geneLocation>
<organism evidence="1 2">
    <name type="scientific">Mycetohabitans rhizoxinica (strain DSM 19002 / CIP 109453 / HKI 454)</name>
    <name type="common">Paraburkholderia rhizoxinica</name>
    <dbReference type="NCBI Taxonomy" id="882378"/>
    <lineage>
        <taxon>Bacteria</taxon>
        <taxon>Pseudomonadati</taxon>
        <taxon>Pseudomonadota</taxon>
        <taxon>Betaproteobacteria</taxon>
        <taxon>Burkholderiales</taxon>
        <taxon>Burkholderiaceae</taxon>
        <taxon>Mycetohabitans</taxon>
    </lineage>
</organism>
<dbReference type="KEGG" id="brh:RBRH_00414"/>